<evidence type="ECO:0000256" key="3">
    <source>
        <dbReference type="ARBA" id="ARBA00022692"/>
    </source>
</evidence>
<dbReference type="GO" id="GO:0015184">
    <property type="term" value="F:L-cystine transmembrane transporter activity"/>
    <property type="evidence" value="ECO:0007669"/>
    <property type="project" value="TreeGrafter"/>
</dbReference>
<comment type="subcellular location">
    <subcellularLocation>
        <location evidence="1">Endomembrane system</location>
        <topology evidence="1">Multi-pass membrane protein</topology>
    </subcellularLocation>
</comment>
<evidence type="ECO:0000256" key="4">
    <source>
        <dbReference type="ARBA" id="ARBA00022737"/>
    </source>
</evidence>
<protein>
    <submittedName>
        <fullName evidence="9">PQ-loop-domain-containing protein</fullName>
    </submittedName>
</protein>
<feature type="region of interest" description="Disordered" evidence="7">
    <location>
        <begin position="262"/>
        <end position="286"/>
    </location>
</feature>
<feature type="transmembrane region" description="Helical" evidence="8">
    <location>
        <begin position="89"/>
        <end position="111"/>
    </location>
</feature>
<reference evidence="9 10" key="1">
    <citation type="journal article" date="2015" name="Genome Biol. Evol.">
        <title>Phylogenomic analyses indicate that early fungi evolved digesting cell walls of algal ancestors of land plants.</title>
        <authorList>
            <person name="Chang Y."/>
            <person name="Wang S."/>
            <person name="Sekimoto S."/>
            <person name="Aerts A.L."/>
            <person name="Choi C."/>
            <person name="Clum A."/>
            <person name="LaButti K.M."/>
            <person name="Lindquist E.A."/>
            <person name="Yee Ngan C."/>
            <person name="Ohm R.A."/>
            <person name="Salamov A.A."/>
            <person name="Grigoriev I.V."/>
            <person name="Spatafora J.W."/>
            <person name="Berbee M.L."/>
        </authorList>
    </citation>
    <scope>NUCLEOTIDE SEQUENCE [LARGE SCALE GENOMIC DNA]</scope>
    <source>
        <strain evidence="9 10">JEL478</strain>
    </source>
</reference>
<proteinExistence type="predicted"/>
<dbReference type="GO" id="GO:0005774">
    <property type="term" value="C:vacuolar membrane"/>
    <property type="evidence" value="ECO:0007669"/>
    <property type="project" value="TreeGrafter"/>
</dbReference>
<evidence type="ECO:0000313" key="10">
    <source>
        <dbReference type="Proteomes" id="UP000070544"/>
    </source>
</evidence>
<feature type="transmembrane region" description="Helical" evidence="8">
    <location>
        <begin position="123"/>
        <end position="147"/>
    </location>
</feature>
<evidence type="ECO:0000256" key="7">
    <source>
        <dbReference type="SAM" id="MobiDB-lite"/>
    </source>
</evidence>
<evidence type="ECO:0000256" key="8">
    <source>
        <dbReference type="SAM" id="Phobius"/>
    </source>
</evidence>
<sequence>MISRSTAEVTLDVLSSALGWGYFLSWSSSFYPQFWINWRRQSVEGMSIDFVLMNCEGMLFLSIYTYSFYWNEEIRRQYRDRNDGRDNLVTFSDVVFALHATFWCFVFLLQCFLYDGSRRRPHLLVLVFLLLTTIPAVGLSLATIAKAFPALDLLYYLSYVKLATVVVKYVPQAVLNWQRQSTIGWSIESVLLDISGGILSFGQLGVDAIKTGTGWSGILGDPVKLFLGFLSILFDVIFMIQHYVLYRRSQKLGDEEVSVSNEENNPALLPGSVEEEAPNEASRLLQ</sequence>
<organism evidence="9 10">
    <name type="scientific">Gonapodya prolifera (strain JEL478)</name>
    <name type="common">Monoblepharis prolifera</name>
    <dbReference type="NCBI Taxonomy" id="1344416"/>
    <lineage>
        <taxon>Eukaryota</taxon>
        <taxon>Fungi</taxon>
        <taxon>Fungi incertae sedis</taxon>
        <taxon>Chytridiomycota</taxon>
        <taxon>Chytridiomycota incertae sedis</taxon>
        <taxon>Monoblepharidomycetes</taxon>
        <taxon>Monoblepharidales</taxon>
        <taxon>Gonapodyaceae</taxon>
        <taxon>Gonapodya</taxon>
    </lineage>
</organism>
<dbReference type="SMART" id="SM00679">
    <property type="entry name" value="CTNS"/>
    <property type="match status" value="2"/>
</dbReference>
<feature type="transmembrane region" description="Helical" evidence="8">
    <location>
        <begin position="50"/>
        <end position="69"/>
    </location>
</feature>
<dbReference type="EMBL" id="KQ965821">
    <property type="protein sequence ID" value="KXS10472.1"/>
    <property type="molecule type" value="Genomic_DNA"/>
</dbReference>
<dbReference type="GO" id="GO:0012505">
    <property type="term" value="C:endomembrane system"/>
    <property type="evidence" value="ECO:0007669"/>
    <property type="project" value="UniProtKB-SubCell"/>
</dbReference>
<feature type="transmembrane region" description="Helical" evidence="8">
    <location>
        <begin position="20"/>
        <end position="38"/>
    </location>
</feature>
<evidence type="ECO:0000256" key="1">
    <source>
        <dbReference type="ARBA" id="ARBA00004127"/>
    </source>
</evidence>
<gene>
    <name evidence="9" type="ORF">M427DRAFT_115856</name>
</gene>
<accession>A0A139A151</accession>
<feature type="transmembrane region" description="Helical" evidence="8">
    <location>
        <begin position="183"/>
        <end position="205"/>
    </location>
</feature>
<keyword evidence="4" id="KW-0677">Repeat</keyword>
<dbReference type="Proteomes" id="UP000070544">
    <property type="component" value="Unassembled WGS sequence"/>
</dbReference>
<keyword evidence="3 8" id="KW-0812">Transmembrane</keyword>
<keyword evidence="5 8" id="KW-1133">Transmembrane helix</keyword>
<dbReference type="OMA" id="WIDVIYT"/>
<dbReference type="NCBIfam" id="TIGR00951">
    <property type="entry name" value="2A43"/>
    <property type="match status" value="1"/>
</dbReference>
<dbReference type="Gene3D" id="1.20.1280.290">
    <property type="match status" value="1"/>
</dbReference>
<dbReference type="PANTHER" id="PTHR13131">
    <property type="entry name" value="CYSTINOSIN"/>
    <property type="match status" value="1"/>
</dbReference>
<feature type="transmembrane region" description="Helical" evidence="8">
    <location>
        <begin position="225"/>
        <end position="246"/>
    </location>
</feature>
<name>A0A139A151_GONPJ</name>
<evidence type="ECO:0000256" key="5">
    <source>
        <dbReference type="ARBA" id="ARBA00022989"/>
    </source>
</evidence>
<dbReference type="InterPro" id="IPR006603">
    <property type="entry name" value="PQ-loop_rpt"/>
</dbReference>
<evidence type="ECO:0000313" key="9">
    <source>
        <dbReference type="EMBL" id="KXS10472.1"/>
    </source>
</evidence>
<evidence type="ECO:0000256" key="6">
    <source>
        <dbReference type="ARBA" id="ARBA00023136"/>
    </source>
</evidence>
<evidence type="ECO:0000256" key="2">
    <source>
        <dbReference type="ARBA" id="ARBA00022448"/>
    </source>
</evidence>
<dbReference type="PANTHER" id="PTHR13131:SF5">
    <property type="entry name" value="CYSTINOSIN"/>
    <property type="match status" value="1"/>
</dbReference>
<dbReference type="AlphaFoldDB" id="A0A139A151"/>
<keyword evidence="2" id="KW-0813">Transport</keyword>
<dbReference type="Pfam" id="PF04193">
    <property type="entry name" value="PQ-loop"/>
    <property type="match status" value="2"/>
</dbReference>
<keyword evidence="6 8" id="KW-0472">Membrane</keyword>
<dbReference type="OrthoDB" id="75720at2759"/>
<dbReference type="InterPro" id="IPR005282">
    <property type="entry name" value="LC_transporter"/>
</dbReference>
<keyword evidence="10" id="KW-1185">Reference proteome</keyword>